<dbReference type="EC" id="3.6.1.1" evidence="2"/>
<evidence type="ECO:0000313" key="7">
    <source>
        <dbReference type="Proteomes" id="UP000198858"/>
    </source>
</evidence>
<sequence>MRILGFFILLCLAQSCKSPVDYLNTDLRSENGYFQAVIEIPAGTNSKIEYDKISRVFKPSLRDGKERKIDFLAYPGNYGFIPSTFSNPEKGGDGDALDVLVLSSTLASGTILEIIPIGMIKLIDAGEEDFKVIAIPANSSLRTITAENYKDFIKKYKPAQDIIQAWFLNYDLADDTEILGWADEKEAEKEILSLNAEL</sequence>
<dbReference type="GO" id="GO:0006796">
    <property type="term" value="P:phosphate-containing compound metabolic process"/>
    <property type="evidence" value="ECO:0007669"/>
    <property type="project" value="InterPro"/>
</dbReference>
<dbReference type="GO" id="GO:0000287">
    <property type="term" value="F:magnesium ion binding"/>
    <property type="evidence" value="ECO:0007669"/>
    <property type="project" value="InterPro"/>
</dbReference>
<accession>A0A1H1PAL1</accession>
<gene>
    <name evidence="6" type="ORF">SAMN04488552_2044</name>
</gene>
<evidence type="ECO:0000256" key="1">
    <source>
        <dbReference type="ARBA" id="ARBA00001946"/>
    </source>
</evidence>
<dbReference type="Pfam" id="PF00719">
    <property type="entry name" value="Pyrophosphatase"/>
    <property type="match status" value="1"/>
</dbReference>
<evidence type="ECO:0000313" key="6">
    <source>
        <dbReference type="EMBL" id="SDS08316.1"/>
    </source>
</evidence>
<dbReference type="EMBL" id="LT629745">
    <property type="protein sequence ID" value="SDS08316.1"/>
    <property type="molecule type" value="Genomic_DNA"/>
</dbReference>
<keyword evidence="4" id="KW-0378">Hydrolase</keyword>
<dbReference type="GO" id="GO:0004427">
    <property type="term" value="F:inorganic diphosphate phosphatase activity"/>
    <property type="evidence" value="ECO:0007669"/>
    <property type="project" value="UniProtKB-EC"/>
</dbReference>
<dbReference type="PROSITE" id="PS51257">
    <property type="entry name" value="PROKAR_LIPOPROTEIN"/>
    <property type="match status" value="1"/>
</dbReference>
<evidence type="ECO:0000256" key="3">
    <source>
        <dbReference type="ARBA" id="ARBA00022723"/>
    </source>
</evidence>
<dbReference type="RefSeq" id="WP_089662373.1">
    <property type="nucleotide sequence ID" value="NZ_LT629745.1"/>
</dbReference>
<dbReference type="STRING" id="1250231.SAMN04488552_2044"/>
<keyword evidence="3" id="KW-0479">Metal-binding</keyword>
<dbReference type="GO" id="GO:0005737">
    <property type="term" value="C:cytoplasm"/>
    <property type="evidence" value="ECO:0007669"/>
    <property type="project" value="InterPro"/>
</dbReference>
<name>A0A1H1PAL1_9FLAO</name>
<protein>
    <recommendedName>
        <fullName evidence="2">inorganic diphosphatase</fullName>
        <ecNumber evidence="2">3.6.1.1</ecNumber>
    </recommendedName>
</protein>
<evidence type="ECO:0000256" key="4">
    <source>
        <dbReference type="ARBA" id="ARBA00022801"/>
    </source>
</evidence>
<dbReference type="Gene3D" id="3.90.80.10">
    <property type="entry name" value="Inorganic pyrophosphatase"/>
    <property type="match status" value="1"/>
</dbReference>
<reference evidence="6 7" key="1">
    <citation type="submission" date="2016-10" db="EMBL/GenBank/DDBJ databases">
        <authorList>
            <person name="Varghese N."/>
            <person name="Submissions S."/>
        </authorList>
    </citation>
    <scope>NUCLEOTIDE SEQUENCE [LARGE SCALE GENOMIC DNA]</scope>
    <source>
        <strain evidence="6 7">Mar_2010_102</strain>
    </source>
</reference>
<keyword evidence="5" id="KW-0460">Magnesium</keyword>
<proteinExistence type="predicted"/>
<dbReference type="InterPro" id="IPR036649">
    <property type="entry name" value="Pyrophosphatase_sf"/>
</dbReference>
<dbReference type="PANTHER" id="PTHR10286">
    <property type="entry name" value="INORGANIC PYROPHOSPHATASE"/>
    <property type="match status" value="1"/>
</dbReference>
<evidence type="ECO:0000256" key="5">
    <source>
        <dbReference type="ARBA" id="ARBA00022842"/>
    </source>
</evidence>
<keyword evidence="7" id="KW-1185">Reference proteome</keyword>
<comment type="cofactor">
    <cofactor evidence="1">
        <name>Mg(2+)</name>
        <dbReference type="ChEBI" id="CHEBI:18420"/>
    </cofactor>
</comment>
<dbReference type="SUPFAM" id="SSF50324">
    <property type="entry name" value="Inorganic pyrophosphatase"/>
    <property type="match status" value="1"/>
</dbReference>
<dbReference type="InterPro" id="IPR008162">
    <property type="entry name" value="Pyrophosphatase"/>
</dbReference>
<dbReference type="Proteomes" id="UP000198858">
    <property type="component" value="Chromosome I"/>
</dbReference>
<evidence type="ECO:0000256" key="2">
    <source>
        <dbReference type="ARBA" id="ARBA00012146"/>
    </source>
</evidence>
<organism evidence="6 7">
    <name type="scientific">Christiangramia echinicola</name>
    <dbReference type="NCBI Taxonomy" id="279359"/>
    <lineage>
        <taxon>Bacteria</taxon>
        <taxon>Pseudomonadati</taxon>
        <taxon>Bacteroidota</taxon>
        <taxon>Flavobacteriia</taxon>
        <taxon>Flavobacteriales</taxon>
        <taxon>Flavobacteriaceae</taxon>
        <taxon>Christiangramia</taxon>
    </lineage>
</organism>
<dbReference type="AlphaFoldDB" id="A0A1H1PAL1"/>